<evidence type="ECO:0000313" key="1">
    <source>
        <dbReference type="EMBL" id="BDQ60863.1"/>
    </source>
</evidence>
<dbReference type="Proteomes" id="UP001317613">
    <property type="component" value="Chromosome"/>
</dbReference>
<reference evidence="1" key="1">
    <citation type="submission" date="2022-08" db="EMBL/GenBank/DDBJ databases">
        <title>Molecular epidemiological analysis of five strains of VanD-type vancomycin-resistant Enterococcus faecalis.</title>
        <authorList>
            <person name="Mimura K."/>
            <person name="Hashimoto Y."/>
            <person name="Tomita H."/>
        </authorList>
    </citation>
    <scope>NUCLEOTIDE SEQUENCE</scope>
    <source>
        <strain evidence="1">SVR2332</strain>
    </source>
</reference>
<evidence type="ECO:0000313" key="2">
    <source>
        <dbReference type="Proteomes" id="UP001317613"/>
    </source>
</evidence>
<gene>
    <name evidence="1" type="ORF">EfsSVR2332_09410</name>
</gene>
<sequence length="181" mass="20760">MKKYFDVFVKCVTTIGALFAIWNVMQNNNQIKKVNYENEQNIKLEQSKNVSVWNNKQADKNSPVSLEKIPNVIANNSNQSPVYKVFVISIPSKIDNDSLSKKVSLASEFNSYKYLETLPPGKIELSLPTLPNAMGGVHGVPIIFFTDFRNVEWYRDQQGRLMEYPKYETFLNKNGITPPYL</sequence>
<proteinExistence type="predicted"/>
<name>A0AC59HMK8_ENTFL</name>
<dbReference type="EMBL" id="AP026729">
    <property type="protein sequence ID" value="BDQ60863.1"/>
    <property type="molecule type" value="Genomic_DNA"/>
</dbReference>
<protein>
    <submittedName>
        <fullName evidence="1">Uncharacterized protein</fullName>
    </submittedName>
</protein>
<organism evidence="1 2">
    <name type="scientific">Enterococcus faecalis</name>
    <name type="common">Streptococcus faecalis</name>
    <dbReference type="NCBI Taxonomy" id="1351"/>
    <lineage>
        <taxon>Bacteria</taxon>
        <taxon>Bacillati</taxon>
        <taxon>Bacillota</taxon>
        <taxon>Bacilli</taxon>
        <taxon>Lactobacillales</taxon>
        <taxon>Enterococcaceae</taxon>
        <taxon>Enterococcus</taxon>
    </lineage>
</organism>
<accession>A0AC59HMK8</accession>